<proteinExistence type="inferred from homology"/>
<evidence type="ECO:0000256" key="10">
    <source>
        <dbReference type="PIRNR" id="PIRNR003097"/>
    </source>
</evidence>
<organism evidence="14 15">
    <name type="scientific">Catellicoccus marimammalium M35/04/3</name>
    <dbReference type="NCBI Taxonomy" id="1234409"/>
    <lineage>
        <taxon>Bacteria</taxon>
        <taxon>Bacillati</taxon>
        <taxon>Bacillota</taxon>
        <taxon>Bacilli</taxon>
        <taxon>Lactobacillales</taxon>
        <taxon>Enterococcaceae</taxon>
        <taxon>Catellicoccus</taxon>
    </lineage>
</organism>
<evidence type="ECO:0000256" key="2">
    <source>
        <dbReference type="ARBA" id="ARBA00007379"/>
    </source>
</evidence>
<protein>
    <recommendedName>
        <fullName evidence="3 10">Cell division protein FtsX</fullName>
    </recommendedName>
</protein>
<dbReference type="PIRSF" id="PIRSF003097">
    <property type="entry name" value="FtsX"/>
    <property type="match status" value="1"/>
</dbReference>
<evidence type="ECO:0000256" key="7">
    <source>
        <dbReference type="ARBA" id="ARBA00022989"/>
    </source>
</evidence>
<sequence length="294" mass="33244">MIRTFFRHFVDSLKNLKRNGWMSFASIAAVTVTLTLFAAFLTFIFNMNEIAANIQKNVTVSVFMDPKITNSQKQILKEKLEDLPEVSKVTYSSKEEQYKKLVQTMGKEWEVFSKEDNPLYDVYMVQSNNPKETQKIQDAAKKMPQVIDASYGGAEAERLLHLADKVKLWGVIIAVVLLIIAIFLISNTIRVTILSRKQEIQIQRLVGATNTYIRWPFFLEGAWIGLLGSIIPILGMSFIYPKIYQMLMPTLQQAGYHLLTPGSWVIGLSVGIAILGMVIGALGSTLSMRRFLKI</sequence>
<feature type="transmembrane region" description="Helical" evidence="11">
    <location>
        <begin position="168"/>
        <end position="189"/>
    </location>
</feature>
<feature type="transmembrane region" description="Helical" evidence="11">
    <location>
        <begin position="264"/>
        <end position="286"/>
    </location>
</feature>
<evidence type="ECO:0000256" key="11">
    <source>
        <dbReference type="SAM" id="Phobius"/>
    </source>
</evidence>
<comment type="caution">
    <text evidence="14">The sequence shown here is derived from an EMBL/GenBank/DDBJ whole genome shotgun (WGS) entry which is preliminary data.</text>
</comment>
<evidence type="ECO:0000256" key="8">
    <source>
        <dbReference type="ARBA" id="ARBA00023136"/>
    </source>
</evidence>
<dbReference type="InterPro" id="IPR003838">
    <property type="entry name" value="ABC3_permease_C"/>
</dbReference>
<evidence type="ECO:0000313" key="14">
    <source>
        <dbReference type="EMBL" id="EKU27664.1"/>
    </source>
</evidence>
<evidence type="ECO:0000256" key="5">
    <source>
        <dbReference type="ARBA" id="ARBA00022618"/>
    </source>
</evidence>
<dbReference type="InterPro" id="IPR004513">
    <property type="entry name" value="FtsX"/>
</dbReference>
<evidence type="ECO:0000313" key="15">
    <source>
        <dbReference type="Proteomes" id="UP000016057"/>
    </source>
</evidence>
<comment type="similarity">
    <text evidence="2 10">Belongs to the ABC-4 integral membrane protein family. FtsX subfamily.</text>
</comment>
<evidence type="ECO:0000256" key="6">
    <source>
        <dbReference type="ARBA" id="ARBA00022692"/>
    </source>
</evidence>
<dbReference type="GO" id="GO:0005886">
    <property type="term" value="C:plasma membrane"/>
    <property type="evidence" value="ECO:0007669"/>
    <property type="project" value="UniProtKB-SubCell"/>
</dbReference>
<feature type="transmembrane region" description="Helical" evidence="11">
    <location>
        <begin position="222"/>
        <end position="244"/>
    </location>
</feature>
<dbReference type="eggNOG" id="COG2177">
    <property type="taxonomic scope" value="Bacteria"/>
</dbReference>
<feature type="domain" description="FtsX extracellular" evidence="13">
    <location>
        <begin position="58"/>
        <end position="146"/>
    </location>
</feature>
<dbReference type="PANTHER" id="PTHR47755:SF1">
    <property type="entry name" value="CELL DIVISION PROTEIN FTSX"/>
    <property type="match status" value="1"/>
</dbReference>
<keyword evidence="9 10" id="KW-0131">Cell cycle</keyword>
<accession>K8Z9G2</accession>
<dbReference type="STRING" id="1234409.C683_0445"/>
<dbReference type="PATRIC" id="fig|1234409.3.peg.412"/>
<dbReference type="InterPro" id="IPR040690">
    <property type="entry name" value="FtsX_ECD"/>
</dbReference>
<dbReference type="Pfam" id="PF02687">
    <property type="entry name" value="FtsX"/>
    <property type="match status" value="1"/>
</dbReference>
<dbReference type="Proteomes" id="UP000016057">
    <property type="component" value="Unassembled WGS sequence"/>
</dbReference>
<evidence type="ECO:0000256" key="3">
    <source>
        <dbReference type="ARBA" id="ARBA00021907"/>
    </source>
</evidence>
<dbReference type="PANTHER" id="PTHR47755">
    <property type="entry name" value="CELL DIVISION PROTEIN FTSX"/>
    <property type="match status" value="1"/>
</dbReference>
<dbReference type="GO" id="GO:0051301">
    <property type="term" value="P:cell division"/>
    <property type="evidence" value="ECO:0007669"/>
    <property type="project" value="UniProtKB-KW"/>
</dbReference>
<dbReference type="Pfam" id="PF18075">
    <property type="entry name" value="FtsX_ECD"/>
    <property type="match status" value="1"/>
</dbReference>
<evidence type="ECO:0000256" key="4">
    <source>
        <dbReference type="ARBA" id="ARBA00022475"/>
    </source>
</evidence>
<keyword evidence="8 10" id="KW-0472">Membrane</keyword>
<evidence type="ECO:0000256" key="1">
    <source>
        <dbReference type="ARBA" id="ARBA00004651"/>
    </source>
</evidence>
<dbReference type="RefSeq" id="WP_009488936.1">
    <property type="nucleotide sequence ID" value="NZ_AMYT01000011.1"/>
</dbReference>
<dbReference type="InterPro" id="IPR058204">
    <property type="entry name" value="FtsX_firmicutes-type"/>
</dbReference>
<feature type="domain" description="ABC3 transporter permease C-terminal" evidence="12">
    <location>
        <begin position="172"/>
        <end position="284"/>
    </location>
</feature>
<reference evidence="14 15" key="1">
    <citation type="journal article" date="2013" name="Genome Announc.">
        <title>Draft Genome Sequence of Catellicoccus marimammalium, a Novel Species Commonly Found in Gull Feces.</title>
        <authorList>
            <person name="Weigand M.R."/>
            <person name="Ryu H."/>
            <person name="Bozcek L."/>
            <person name="Konstantinidis K.T."/>
            <person name="Santo Domingo J.W."/>
        </authorList>
    </citation>
    <scope>NUCLEOTIDE SEQUENCE [LARGE SCALE GENOMIC DNA]</scope>
    <source>
        <strain evidence="14 15">M35/04/3</strain>
    </source>
</reference>
<gene>
    <name evidence="14" type="ORF">C683_0445</name>
</gene>
<dbReference type="AlphaFoldDB" id="K8Z9G2"/>
<evidence type="ECO:0000259" key="13">
    <source>
        <dbReference type="Pfam" id="PF18075"/>
    </source>
</evidence>
<keyword evidence="4 10" id="KW-1003">Cell membrane</keyword>
<feature type="transmembrane region" description="Helical" evidence="11">
    <location>
        <begin position="21"/>
        <end position="45"/>
    </location>
</feature>
<dbReference type="OrthoDB" id="9812531at2"/>
<keyword evidence="6 11" id="KW-0812">Transmembrane</keyword>
<keyword evidence="5 10" id="KW-0132">Cell division</keyword>
<keyword evidence="15" id="KW-1185">Reference proteome</keyword>
<evidence type="ECO:0000256" key="9">
    <source>
        <dbReference type="ARBA" id="ARBA00023306"/>
    </source>
</evidence>
<name>K8Z9G2_9ENTE</name>
<evidence type="ECO:0000259" key="12">
    <source>
        <dbReference type="Pfam" id="PF02687"/>
    </source>
</evidence>
<dbReference type="NCBIfam" id="NF038347">
    <property type="entry name" value="FtsX_Gpos"/>
    <property type="match status" value="1"/>
</dbReference>
<keyword evidence="7 11" id="KW-1133">Transmembrane helix</keyword>
<comment type="function">
    <text evidence="10">Part of the ABC transporter FtsEX involved in asymmetric cellular division facilitating the initiation of sporulation.</text>
</comment>
<dbReference type="EMBL" id="AMYT01000011">
    <property type="protein sequence ID" value="EKU27664.1"/>
    <property type="molecule type" value="Genomic_DNA"/>
</dbReference>
<dbReference type="Gene3D" id="3.30.70.3040">
    <property type="match status" value="1"/>
</dbReference>
<comment type="subcellular location">
    <subcellularLocation>
        <location evidence="1">Cell membrane</location>
        <topology evidence="1">Multi-pass membrane protein</topology>
    </subcellularLocation>
</comment>